<keyword evidence="1" id="KW-0732">Signal</keyword>
<feature type="chain" id="PRO_5018978479" description="Lipoprotein" evidence="1">
    <location>
        <begin position="26"/>
        <end position="269"/>
    </location>
</feature>
<evidence type="ECO:0000313" key="2">
    <source>
        <dbReference type="EMBL" id="VEU75012.1"/>
    </source>
</evidence>
<evidence type="ECO:0000256" key="1">
    <source>
        <dbReference type="SAM" id="SignalP"/>
    </source>
</evidence>
<organism evidence="2 3">
    <name type="scientific">Mycoplasmopsis citelli</name>
    <dbReference type="NCBI Taxonomy" id="171281"/>
    <lineage>
        <taxon>Bacteria</taxon>
        <taxon>Bacillati</taxon>
        <taxon>Mycoplasmatota</taxon>
        <taxon>Mycoplasmoidales</taxon>
        <taxon>Metamycoplasmataceae</taxon>
        <taxon>Mycoplasmopsis</taxon>
    </lineage>
</organism>
<gene>
    <name evidence="2" type="ORF">NCTC10181_00887</name>
</gene>
<dbReference type="KEGG" id="mcit:NCTC10181_00887"/>
<dbReference type="OrthoDB" id="9976625at2"/>
<proteinExistence type="predicted"/>
<dbReference type="Proteomes" id="UP000290985">
    <property type="component" value="Chromosome"/>
</dbReference>
<dbReference type="EMBL" id="LR215036">
    <property type="protein sequence ID" value="VEU75012.1"/>
    <property type="molecule type" value="Genomic_DNA"/>
</dbReference>
<accession>A0A449B354</accession>
<dbReference type="RefSeq" id="WP_129725786.1">
    <property type="nucleotide sequence ID" value="NZ_CP101807.1"/>
</dbReference>
<feature type="signal peptide" evidence="1">
    <location>
        <begin position="1"/>
        <end position="25"/>
    </location>
</feature>
<evidence type="ECO:0000313" key="3">
    <source>
        <dbReference type="Proteomes" id="UP000290985"/>
    </source>
</evidence>
<dbReference type="AlphaFoldDB" id="A0A449B354"/>
<evidence type="ECO:0008006" key="4">
    <source>
        <dbReference type="Google" id="ProtNLM"/>
    </source>
</evidence>
<keyword evidence="3" id="KW-1185">Reference proteome</keyword>
<reference evidence="2 3" key="1">
    <citation type="submission" date="2019-01" db="EMBL/GenBank/DDBJ databases">
        <authorList>
            <consortium name="Pathogen Informatics"/>
        </authorList>
    </citation>
    <scope>NUCLEOTIDE SEQUENCE [LARGE SCALE GENOMIC DNA]</scope>
    <source>
        <strain evidence="2 3">NCTC10181</strain>
    </source>
</reference>
<protein>
    <recommendedName>
        <fullName evidence="4">Lipoprotein</fullName>
    </recommendedName>
</protein>
<dbReference type="PROSITE" id="PS51257">
    <property type="entry name" value="PROKAR_LIPOPROTEIN"/>
    <property type="match status" value="1"/>
</dbReference>
<sequence>MKKFKKLLKILLPLSTITLSGLSVISCDNLFQKNFFRDSVIEFQNFVKEVERKSSLSKENSQKLEFMLISLHNSENIYQNILHQIEINSSTALNPVSQQKQQMLSAQIQSLLSVGRELLKKLLDNSLKYDSLEAITPYLLLDTESKQNFLGITSAKEELNKYSSDLLKEPKYNQLNDAQDHYSDQLNNFFNNVALSFFQTKILNQVFTFQDYEHLQREINNQQEMYLKLVDKINKNEVISNQEIEEIKNSSFVKEFQPKLDEYIKINKK</sequence>
<name>A0A449B354_9BACT</name>